<comment type="caution">
    <text evidence="1">The sequence shown here is derived from an EMBL/GenBank/DDBJ whole genome shotgun (WGS) entry which is preliminary data.</text>
</comment>
<dbReference type="RefSeq" id="WP_059175445.1">
    <property type="nucleotide sequence ID" value="NZ_BCNO01000001.1"/>
</dbReference>
<dbReference type="Pfam" id="PF04368">
    <property type="entry name" value="DUF507"/>
    <property type="match status" value="1"/>
</dbReference>
<organism evidence="1 2">
    <name type="scientific">Thermodesulfovibrio aggregans</name>
    <dbReference type="NCBI Taxonomy" id="86166"/>
    <lineage>
        <taxon>Bacteria</taxon>
        <taxon>Pseudomonadati</taxon>
        <taxon>Nitrospirota</taxon>
        <taxon>Thermodesulfovibrionia</taxon>
        <taxon>Thermodesulfovibrionales</taxon>
        <taxon>Thermodesulfovibrionaceae</taxon>
        <taxon>Thermodesulfovibrio</taxon>
    </lineage>
</organism>
<dbReference type="EMBL" id="BCNO01000001">
    <property type="protein sequence ID" value="GAQ93958.1"/>
    <property type="molecule type" value="Genomic_DNA"/>
</dbReference>
<protein>
    <recommendedName>
        <fullName evidence="3">DUF507 family protein</fullName>
    </recommendedName>
</protein>
<accession>A0A0U9I8D9</accession>
<sequence length="93" mass="11306">MRIPKSWVPYIANRIIENLLKKDMIEMTVSKEQLLKEAENLILDELMVEDRLNEEVRELLKKYETEIERGKLDYRKLFEMTKQKLVKQRNLVL</sequence>
<dbReference type="AlphaFoldDB" id="A0A0U9I8D9"/>
<dbReference type="OrthoDB" id="163245at2"/>
<evidence type="ECO:0000313" key="1">
    <source>
        <dbReference type="EMBL" id="GAQ93958.1"/>
    </source>
</evidence>
<reference evidence="2" key="1">
    <citation type="submission" date="2016-01" db="EMBL/GenBank/DDBJ databases">
        <title>Draft genome sequence of Thermodesulfovibrio aggregans strain TGE-P1.</title>
        <authorList>
            <person name="Sekiguchi Y."/>
            <person name="Ohashi A."/>
            <person name="Matsuura N."/>
            <person name="Tourlousse M.D."/>
        </authorList>
    </citation>
    <scope>NUCLEOTIDE SEQUENCE [LARGE SCALE GENOMIC DNA]</scope>
    <source>
        <strain evidence="2">TGE-P1</strain>
    </source>
</reference>
<proteinExistence type="predicted"/>
<dbReference type="STRING" id="86166.TAGGR_1123"/>
<gene>
    <name evidence="1" type="ORF">TAGGR_1123</name>
</gene>
<dbReference type="InterPro" id="IPR007463">
    <property type="entry name" value="DUF507"/>
</dbReference>
<name>A0A0U9I8D9_9BACT</name>
<evidence type="ECO:0008006" key="3">
    <source>
        <dbReference type="Google" id="ProtNLM"/>
    </source>
</evidence>
<dbReference type="Proteomes" id="UP000054976">
    <property type="component" value="Unassembled WGS sequence"/>
</dbReference>
<evidence type="ECO:0000313" key="2">
    <source>
        <dbReference type="Proteomes" id="UP000054976"/>
    </source>
</evidence>
<keyword evidence="2" id="KW-1185">Reference proteome</keyword>